<evidence type="ECO:0000313" key="3">
    <source>
        <dbReference type="Proteomes" id="UP000324222"/>
    </source>
</evidence>
<dbReference type="AlphaFoldDB" id="A0A5B7CVE3"/>
<keyword evidence="3" id="KW-1185">Reference proteome</keyword>
<sequence>MSEGEVWWEAAQPLGFPVPCAIRPNTANIYPLHNTPPDTTHMPTIIAMKYPCPLTVGYCERTTIKAKRGTLAHTGRPQSCEEPRLMAVSGPQ</sequence>
<name>A0A5B7CVE3_PORTR</name>
<comment type="caution">
    <text evidence="2">The sequence shown here is derived from an EMBL/GenBank/DDBJ whole genome shotgun (WGS) entry which is preliminary data.</text>
</comment>
<accession>A0A5B7CVE3</accession>
<proteinExistence type="predicted"/>
<feature type="region of interest" description="Disordered" evidence="1">
    <location>
        <begin position="69"/>
        <end position="92"/>
    </location>
</feature>
<evidence type="ECO:0000256" key="1">
    <source>
        <dbReference type="SAM" id="MobiDB-lite"/>
    </source>
</evidence>
<organism evidence="2 3">
    <name type="scientific">Portunus trituberculatus</name>
    <name type="common">Swimming crab</name>
    <name type="synonym">Neptunus trituberculatus</name>
    <dbReference type="NCBI Taxonomy" id="210409"/>
    <lineage>
        <taxon>Eukaryota</taxon>
        <taxon>Metazoa</taxon>
        <taxon>Ecdysozoa</taxon>
        <taxon>Arthropoda</taxon>
        <taxon>Crustacea</taxon>
        <taxon>Multicrustacea</taxon>
        <taxon>Malacostraca</taxon>
        <taxon>Eumalacostraca</taxon>
        <taxon>Eucarida</taxon>
        <taxon>Decapoda</taxon>
        <taxon>Pleocyemata</taxon>
        <taxon>Brachyura</taxon>
        <taxon>Eubrachyura</taxon>
        <taxon>Portunoidea</taxon>
        <taxon>Portunidae</taxon>
        <taxon>Portuninae</taxon>
        <taxon>Portunus</taxon>
    </lineage>
</organism>
<evidence type="ECO:0000313" key="2">
    <source>
        <dbReference type="EMBL" id="MPC13817.1"/>
    </source>
</evidence>
<dbReference type="EMBL" id="VSRR010000308">
    <property type="protein sequence ID" value="MPC13817.1"/>
    <property type="molecule type" value="Genomic_DNA"/>
</dbReference>
<dbReference type="Proteomes" id="UP000324222">
    <property type="component" value="Unassembled WGS sequence"/>
</dbReference>
<gene>
    <name evidence="2" type="ORF">E2C01_006564</name>
</gene>
<protein>
    <submittedName>
        <fullName evidence="2">Uncharacterized protein</fullName>
    </submittedName>
</protein>
<reference evidence="2 3" key="1">
    <citation type="submission" date="2019-05" db="EMBL/GenBank/DDBJ databases">
        <title>Another draft genome of Portunus trituberculatus and its Hox gene families provides insights of decapod evolution.</title>
        <authorList>
            <person name="Jeong J.-H."/>
            <person name="Song I."/>
            <person name="Kim S."/>
            <person name="Choi T."/>
            <person name="Kim D."/>
            <person name="Ryu S."/>
            <person name="Kim W."/>
        </authorList>
    </citation>
    <scope>NUCLEOTIDE SEQUENCE [LARGE SCALE GENOMIC DNA]</scope>
    <source>
        <tissue evidence="2">Muscle</tissue>
    </source>
</reference>